<dbReference type="EMBL" id="CH408031">
    <property type="protein sequence ID" value="EAQ89984.1"/>
    <property type="molecule type" value="Genomic_DNA"/>
</dbReference>
<dbReference type="HOGENOM" id="CLU_2346499_0_0_1"/>
<dbReference type="GeneID" id="4391142"/>
<gene>
    <name evidence="2" type="ORF">CHGG_06603</name>
</gene>
<evidence type="ECO:0000313" key="3">
    <source>
        <dbReference type="Proteomes" id="UP000001056"/>
    </source>
</evidence>
<protein>
    <submittedName>
        <fullName evidence="2">Uncharacterized protein</fullName>
    </submittedName>
</protein>
<dbReference type="Proteomes" id="UP000001056">
    <property type="component" value="Unassembled WGS sequence"/>
</dbReference>
<organism evidence="2 3">
    <name type="scientific">Chaetomium globosum (strain ATCC 6205 / CBS 148.51 / DSM 1962 / NBRC 6347 / NRRL 1970)</name>
    <name type="common">Soil fungus</name>
    <dbReference type="NCBI Taxonomy" id="306901"/>
    <lineage>
        <taxon>Eukaryota</taxon>
        <taxon>Fungi</taxon>
        <taxon>Dikarya</taxon>
        <taxon>Ascomycota</taxon>
        <taxon>Pezizomycotina</taxon>
        <taxon>Sordariomycetes</taxon>
        <taxon>Sordariomycetidae</taxon>
        <taxon>Sordariales</taxon>
        <taxon>Chaetomiaceae</taxon>
        <taxon>Chaetomium</taxon>
    </lineage>
</organism>
<accession>Q2H412</accession>
<evidence type="ECO:0000256" key="1">
    <source>
        <dbReference type="SAM" id="MobiDB-lite"/>
    </source>
</evidence>
<dbReference type="RefSeq" id="XP_001222698.1">
    <property type="nucleotide sequence ID" value="XM_001222697.1"/>
</dbReference>
<name>Q2H412_CHAGB</name>
<proteinExistence type="predicted"/>
<dbReference type="AlphaFoldDB" id="Q2H412"/>
<sequence>MATPSNPQFPLGVCTCIEGGALQVIRAEKWWEVCLPRQEKSGKSQGRLEPSTALPGRDLDGEKPDAYLDDTPTRVEEMSEPLPIRHCRSKIPFSSSF</sequence>
<reference evidence="3" key="1">
    <citation type="journal article" date="2015" name="Genome Announc.">
        <title>Draft genome sequence of the cellulolytic fungus Chaetomium globosum.</title>
        <authorList>
            <person name="Cuomo C.A."/>
            <person name="Untereiner W.A."/>
            <person name="Ma L.-J."/>
            <person name="Grabherr M."/>
            <person name="Birren B.W."/>
        </authorList>
    </citation>
    <scope>NUCLEOTIDE SEQUENCE [LARGE SCALE GENOMIC DNA]</scope>
    <source>
        <strain evidence="3">ATCC 6205 / CBS 148.51 / DSM 1962 / NBRC 6347 / NRRL 1970</strain>
    </source>
</reference>
<keyword evidence="3" id="KW-1185">Reference proteome</keyword>
<feature type="compositionally biased region" description="Basic and acidic residues" evidence="1">
    <location>
        <begin position="57"/>
        <end position="69"/>
    </location>
</feature>
<evidence type="ECO:0000313" key="2">
    <source>
        <dbReference type="EMBL" id="EAQ89984.1"/>
    </source>
</evidence>
<dbReference type="VEuPathDB" id="FungiDB:CHGG_06603"/>
<feature type="region of interest" description="Disordered" evidence="1">
    <location>
        <begin position="39"/>
        <end position="69"/>
    </location>
</feature>
<dbReference type="InParanoid" id="Q2H412"/>